<accession>A0A814X8F1</accession>
<dbReference type="PANTHER" id="PTHR11638:SF18">
    <property type="entry name" value="HEAT SHOCK PROTEIN 104"/>
    <property type="match status" value="1"/>
</dbReference>
<dbReference type="InterPro" id="IPR050130">
    <property type="entry name" value="ClpA_ClpB"/>
</dbReference>
<dbReference type="AlphaFoldDB" id="A0A814X8F1"/>
<protein>
    <submittedName>
        <fullName evidence="6">Uncharacterized protein</fullName>
    </submittedName>
</protein>
<dbReference type="Pfam" id="PF10431">
    <property type="entry name" value="ClpB_D2-small"/>
    <property type="match status" value="1"/>
</dbReference>
<reference evidence="6" key="1">
    <citation type="submission" date="2021-02" db="EMBL/GenBank/DDBJ databases">
        <authorList>
            <person name="Nowell W R."/>
        </authorList>
    </citation>
    <scope>NUCLEOTIDE SEQUENCE</scope>
</reference>
<dbReference type="CDD" id="cd19499">
    <property type="entry name" value="RecA-like_ClpB_Hsp104-like"/>
    <property type="match status" value="1"/>
</dbReference>
<evidence type="ECO:0000259" key="4">
    <source>
        <dbReference type="SMART" id="SM00382"/>
    </source>
</evidence>
<evidence type="ECO:0000256" key="1">
    <source>
        <dbReference type="ARBA" id="ARBA00022741"/>
    </source>
</evidence>
<evidence type="ECO:0000256" key="2">
    <source>
        <dbReference type="ARBA" id="ARBA00022840"/>
    </source>
</evidence>
<name>A0A814X8F1_9BILA</name>
<dbReference type="EMBL" id="CAJNOH010001395">
    <property type="protein sequence ID" value="CAF1212686.1"/>
    <property type="molecule type" value="Genomic_DNA"/>
</dbReference>
<dbReference type="EMBL" id="CAJNOL010002343">
    <property type="protein sequence ID" value="CAF1490669.1"/>
    <property type="molecule type" value="Genomic_DNA"/>
</dbReference>
<dbReference type="SMART" id="SM01086">
    <property type="entry name" value="ClpB_D2-small"/>
    <property type="match status" value="1"/>
</dbReference>
<dbReference type="InterPro" id="IPR003959">
    <property type="entry name" value="ATPase_AAA_core"/>
</dbReference>
<dbReference type="GO" id="GO:0005737">
    <property type="term" value="C:cytoplasm"/>
    <property type="evidence" value="ECO:0007669"/>
    <property type="project" value="TreeGrafter"/>
</dbReference>
<dbReference type="Proteomes" id="UP000663854">
    <property type="component" value="Unassembled WGS sequence"/>
</dbReference>
<evidence type="ECO:0000259" key="5">
    <source>
        <dbReference type="SMART" id="SM01086"/>
    </source>
</evidence>
<keyword evidence="9" id="KW-1185">Reference proteome</keyword>
<evidence type="ECO:0000313" key="9">
    <source>
        <dbReference type="Proteomes" id="UP000663870"/>
    </source>
</evidence>
<dbReference type="SUPFAM" id="SSF52540">
    <property type="entry name" value="P-loop containing nucleoside triphosphate hydrolases"/>
    <property type="match status" value="1"/>
</dbReference>
<organism evidence="6 8">
    <name type="scientific">Rotaria sordida</name>
    <dbReference type="NCBI Taxonomy" id="392033"/>
    <lineage>
        <taxon>Eukaryota</taxon>
        <taxon>Metazoa</taxon>
        <taxon>Spiralia</taxon>
        <taxon>Gnathifera</taxon>
        <taxon>Rotifera</taxon>
        <taxon>Eurotatoria</taxon>
        <taxon>Bdelloidea</taxon>
        <taxon>Philodinida</taxon>
        <taxon>Philodinidae</taxon>
        <taxon>Rotaria</taxon>
    </lineage>
</organism>
<evidence type="ECO:0000256" key="3">
    <source>
        <dbReference type="SAM" id="MobiDB-lite"/>
    </source>
</evidence>
<dbReference type="Pfam" id="PF07724">
    <property type="entry name" value="AAA_2"/>
    <property type="match status" value="1"/>
</dbReference>
<sequence length="476" mass="54531">MCTFINNCNNDNVFYSLSLRAQLDVEATALPQGKSETSRKDSKQVQEKRKPLRLTNKTEQHMENLRVEMTHAGREKNLALANVIKYGAFSHDENEITETEHQITEENKQQQARLSNNIIEPNIIHEIASELFQTQHHRLLKLNENLRKKVVGQDDAIDSITKVVLRRKGEFSRQNQPIGSFLFLGTHGVGKTELAKTLALELFDSTESIICIDMSKYTESNSIARLLSVPSIKRSFSIARLIDESSVDLLEHVGFEQGGELTEAIRRQPYAVILFNKIEKAHPQIWNTLLQILDNGRLKDRKGQTVDFTNTIFVLTSNIGAQYILDEVENQSSSIKISNGELSQTVRLCFRSEFFNRLDDIVFFQPLNINQLSSIVNLQLKSLECLKEKDIEINLTDEAIQSILKKSYNPVYGVDPLKRYVEEHLKEELFKLLIQTRFPSPSLVIIDTGINNQYLFRIQHLQRTTSNSTKKPGYVR</sequence>
<keyword evidence="2" id="KW-0067">ATP-binding</keyword>
<feature type="compositionally biased region" description="Basic and acidic residues" evidence="3">
    <location>
        <begin position="36"/>
        <end position="49"/>
    </location>
</feature>
<evidence type="ECO:0000313" key="7">
    <source>
        <dbReference type="EMBL" id="CAF1490669.1"/>
    </source>
</evidence>
<gene>
    <name evidence="7" type="ORF">JXQ802_LOCUS39846</name>
    <name evidence="6" type="ORF">PYM288_LOCUS25461</name>
</gene>
<dbReference type="Gene3D" id="3.40.50.300">
    <property type="entry name" value="P-loop containing nucleotide triphosphate hydrolases"/>
    <property type="match status" value="1"/>
</dbReference>
<dbReference type="PANTHER" id="PTHR11638">
    <property type="entry name" value="ATP-DEPENDENT CLP PROTEASE"/>
    <property type="match status" value="1"/>
</dbReference>
<dbReference type="GO" id="GO:0034605">
    <property type="term" value="P:cellular response to heat"/>
    <property type="evidence" value="ECO:0007669"/>
    <property type="project" value="TreeGrafter"/>
</dbReference>
<dbReference type="SMART" id="SM00382">
    <property type="entry name" value="AAA"/>
    <property type="match status" value="1"/>
</dbReference>
<feature type="domain" description="Clp ATPase C-terminal" evidence="5">
    <location>
        <begin position="367"/>
        <end position="456"/>
    </location>
</feature>
<keyword evidence="1" id="KW-0547">Nucleotide-binding</keyword>
<dbReference type="InterPro" id="IPR027417">
    <property type="entry name" value="P-loop_NTPase"/>
</dbReference>
<proteinExistence type="predicted"/>
<evidence type="ECO:0000313" key="8">
    <source>
        <dbReference type="Proteomes" id="UP000663854"/>
    </source>
</evidence>
<comment type="caution">
    <text evidence="6">The sequence shown here is derived from an EMBL/GenBank/DDBJ whole genome shotgun (WGS) entry which is preliminary data.</text>
</comment>
<dbReference type="Gene3D" id="1.10.8.60">
    <property type="match status" value="1"/>
</dbReference>
<dbReference type="GO" id="GO:0016887">
    <property type="term" value="F:ATP hydrolysis activity"/>
    <property type="evidence" value="ECO:0007669"/>
    <property type="project" value="InterPro"/>
</dbReference>
<dbReference type="InterPro" id="IPR003593">
    <property type="entry name" value="AAA+_ATPase"/>
</dbReference>
<feature type="domain" description="AAA+ ATPase" evidence="4">
    <location>
        <begin position="177"/>
        <end position="341"/>
    </location>
</feature>
<feature type="region of interest" description="Disordered" evidence="3">
    <location>
        <begin position="30"/>
        <end position="55"/>
    </location>
</feature>
<dbReference type="InterPro" id="IPR019489">
    <property type="entry name" value="Clp_ATPase_C"/>
</dbReference>
<dbReference type="GO" id="GO:0005524">
    <property type="term" value="F:ATP binding"/>
    <property type="evidence" value="ECO:0007669"/>
    <property type="project" value="UniProtKB-KW"/>
</dbReference>
<evidence type="ECO:0000313" key="6">
    <source>
        <dbReference type="EMBL" id="CAF1212686.1"/>
    </source>
</evidence>
<dbReference type="Proteomes" id="UP000663870">
    <property type="component" value="Unassembled WGS sequence"/>
</dbReference>